<dbReference type="Gene3D" id="1.10.490.70">
    <property type="entry name" value="Histidine kinase N-terminal domain"/>
    <property type="match status" value="1"/>
</dbReference>
<keyword evidence="2" id="KW-0418">Kinase</keyword>
<keyword evidence="1" id="KW-0472">Membrane</keyword>
<gene>
    <name evidence="2" type="ORF">ASZ90_008152</name>
</gene>
<sequence length="275" mass="31634">MQAYAAKLIDLIESKAENIAKQWAENVMKHNRTPSYHSLPKEMVIEQGTNFYKLFRRMSLAENPYEEAKTFSWKYAEDFYRKKIPLQEATYALMLMRRNLWLYAEFQGTFFTAVEIQQAVESLNRTILMFDYVSYQVIEKYQALIVGSVERRLGAIKTLMMKGQIAGIGKLFKTGLMIILLIAAGILIYYNHAILKTEGLFTHLFYIPVILASIWWGKKGIFAAIFLGVLLLTSHLLFLTRMPISGDVVRAVMFVVIGGVIGWLMEGIKKVEELY</sequence>
<organism evidence="2">
    <name type="scientific">hydrocarbon metagenome</name>
    <dbReference type="NCBI Taxonomy" id="938273"/>
    <lineage>
        <taxon>unclassified sequences</taxon>
        <taxon>metagenomes</taxon>
        <taxon>ecological metagenomes</taxon>
    </lineage>
</organism>
<name>A0A0W8FN47_9ZZZZ</name>
<feature type="transmembrane region" description="Helical" evidence="1">
    <location>
        <begin position="221"/>
        <end position="239"/>
    </location>
</feature>
<feature type="transmembrane region" description="Helical" evidence="1">
    <location>
        <begin position="248"/>
        <end position="265"/>
    </location>
</feature>
<dbReference type="EMBL" id="LNQE01000989">
    <property type="protein sequence ID" value="KUG22078.1"/>
    <property type="molecule type" value="Genomic_DNA"/>
</dbReference>
<feature type="transmembrane region" description="Helical" evidence="1">
    <location>
        <begin position="171"/>
        <end position="190"/>
    </location>
</feature>
<reference evidence="2" key="1">
    <citation type="journal article" date="2015" name="Proc. Natl. Acad. Sci. U.S.A.">
        <title>Networks of energetic and metabolic interactions define dynamics in microbial communities.</title>
        <authorList>
            <person name="Embree M."/>
            <person name="Liu J.K."/>
            <person name="Al-Bassam M.M."/>
            <person name="Zengler K."/>
        </authorList>
    </citation>
    <scope>NUCLEOTIDE SEQUENCE</scope>
</reference>
<dbReference type="GO" id="GO:0016301">
    <property type="term" value="F:kinase activity"/>
    <property type="evidence" value="ECO:0007669"/>
    <property type="project" value="UniProtKB-KW"/>
</dbReference>
<feature type="transmembrane region" description="Helical" evidence="1">
    <location>
        <begin position="197"/>
        <end position="215"/>
    </location>
</feature>
<protein>
    <submittedName>
        <fullName evidence="2">Sensory transduction histidine kinase</fullName>
    </submittedName>
</protein>
<keyword evidence="1" id="KW-0812">Transmembrane</keyword>
<evidence type="ECO:0000256" key="1">
    <source>
        <dbReference type="SAM" id="Phobius"/>
    </source>
</evidence>
<comment type="caution">
    <text evidence="2">The sequence shown here is derived from an EMBL/GenBank/DDBJ whole genome shotgun (WGS) entry which is preliminary data.</text>
</comment>
<proteinExistence type="predicted"/>
<keyword evidence="1" id="KW-1133">Transmembrane helix</keyword>
<accession>A0A0W8FN47</accession>
<keyword evidence="2" id="KW-0808">Transferase</keyword>
<evidence type="ECO:0000313" key="2">
    <source>
        <dbReference type="EMBL" id="KUG22078.1"/>
    </source>
</evidence>
<dbReference type="AlphaFoldDB" id="A0A0W8FN47"/>